<dbReference type="EMBL" id="CP021983">
    <property type="protein sequence ID" value="ASC71763.1"/>
    <property type="molecule type" value="Genomic_DNA"/>
</dbReference>
<feature type="domain" description="DUF2281" evidence="1">
    <location>
        <begin position="6"/>
        <end position="65"/>
    </location>
</feature>
<dbReference type="AlphaFoldDB" id="A0A1Z3HN70"/>
<evidence type="ECO:0000313" key="3">
    <source>
        <dbReference type="Proteomes" id="UP000191901"/>
    </source>
</evidence>
<name>A0A1Z3HN70_9CYAN</name>
<dbReference type="RefSeq" id="WP_080810348.1">
    <property type="nucleotide sequence ID" value="NZ_CP021983.2"/>
</dbReference>
<organism evidence="2 3">
    <name type="scientific">Halomicronema hongdechloris C2206</name>
    <dbReference type="NCBI Taxonomy" id="1641165"/>
    <lineage>
        <taxon>Bacteria</taxon>
        <taxon>Bacillati</taxon>
        <taxon>Cyanobacteriota</taxon>
        <taxon>Cyanophyceae</taxon>
        <taxon>Nodosilineales</taxon>
        <taxon>Nodosilineaceae</taxon>
        <taxon>Halomicronema</taxon>
    </lineage>
</organism>
<protein>
    <recommendedName>
        <fullName evidence="1">DUF2281 domain-containing protein</fullName>
    </recommendedName>
</protein>
<proteinExistence type="predicted"/>
<dbReference type="STRING" id="1641165.XM38_14125"/>
<dbReference type="Proteomes" id="UP000191901">
    <property type="component" value="Chromosome"/>
</dbReference>
<reference evidence="2 3" key="1">
    <citation type="journal article" date="2016" name="Biochim. Biophys. Acta">
        <title>Characterization of red-shifted phycobilisomes isolated from the chlorophyll f-containing cyanobacterium Halomicronema hongdechloris.</title>
        <authorList>
            <person name="Li Y."/>
            <person name="Lin Y."/>
            <person name="Garvey C.J."/>
            <person name="Birch D."/>
            <person name="Corkery R.W."/>
            <person name="Loughlin P.C."/>
            <person name="Scheer H."/>
            <person name="Willows R.D."/>
            <person name="Chen M."/>
        </authorList>
    </citation>
    <scope>NUCLEOTIDE SEQUENCE [LARGE SCALE GENOMIC DNA]</scope>
    <source>
        <strain evidence="2 3">C2206</strain>
    </source>
</reference>
<dbReference type="InterPro" id="IPR018739">
    <property type="entry name" value="DUF2281"/>
</dbReference>
<evidence type="ECO:0000259" key="1">
    <source>
        <dbReference type="Pfam" id="PF10047"/>
    </source>
</evidence>
<evidence type="ECO:0000313" key="2">
    <source>
        <dbReference type="EMBL" id="ASC71763.1"/>
    </source>
</evidence>
<gene>
    <name evidence="2" type="ORF">XM38_027170</name>
</gene>
<dbReference type="Pfam" id="PF10047">
    <property type="entry name" value="DUF2281"/>
    <property type="match status" value="1"/>
</dbReference>
<dbReference type="OrthoDB" id="574226at2"/>
<accession>A0A1Z3HN70</accession>
<dbReference type="KEGG" id="hhg:XM38_027170"/>
<keyword evidence="3" id="KW-1185">Reference proteome</keyword>
<sequence>MSTAETIYELVKTLPEDQANLVLVFAEFVHQRTQASDNLNNSSITTYFGILKDSPNFNEDSVAIQRAMRREWE</sequence>